<evidence type="ECO:0000256" key="2">
    <source>
        <dbReference type="ARBA" id="ARBA00022741"/>
    </source>
</evidence>
<dbReference type="RefSeq" id="WP_344423672.1">
    <property type="nucleotide sequence ID" value="NZ_BAAANN010000021.1"/>
</dbReference>
<keyword evidence="2 4" id="KW-0547">Nucleotide-binding</keyword>
<keyword evidence="3 4" id="KW-0067">ATP-binding</keyword>
<accession>A0ABN2RK81</accession>
<name>A0ABN2RK81_9PSEU</name>
<dbReference type="InterPro" id="IPR011761">
    <property type="entry name" value="ATP-grasp"/>
</dbReference>
<sequence>MTEHDVIILIGPSSPTLTHAERLGLDCLVIDAPPNLALLPQSTTATPLDLDTLLTDPMAKPATPPQSTGTTLLGIDYWRWPAATFVDLVKALYPDRHCLGALSLTDRGQLLSAEVNHLLGAPDNPLDAVQAVVGKDFMRAALAGEPGLAIGYQLARDEPEAAEAIDRLGLPVIAKPTVGAGSLGVLKVSRREELSALRYPVLFEELLVGTQYSVEAFSVDGEHHVLSITKTMLGESGTGKEFIVYGHVLPAPLPTETEQAVADSLKSTLDTLGIVTGLTHTEVMVTADGVRPIESHTRNGGQHIVDMIRMTTGFDPIQAAVRQRAGLDVTRLLAARTRRGTAVMRHLEAEPGTVVSLRGEDLARYQRHIVDVRIGTAVGEVVCRTRYSSDQVGYVLAYAPTAEEAIAAARNAAQLVEIVVRAD</sequence>
<dbReference type="InterPro" id="IPR052032">
    <property type="entry name" value="ATP-dep_AA_Ligase"/>
</dbReference>
<dbReference type="EMBL" id="BAAANN010000021">
    <property type="protein sequence ID" value="GAA1970540.1"/>
    <property type="molecule type" value="Genomic_DNA"/>
</dbReference>
<evidence type="ECO:0000256" key="4">
    <source>
        <dbReference type="PROSITE-ProRule" id="PRU00409"/>
    </source>
</evidence>
<organism evidence="6 7">
    <name type="scientific">Amycolatopsis minnesotensis</name>
    <dbReference type="NCBI Taxonomy" id="337894"/>
    <lineage>
        <taxon>Bacteria</taxon>
        <taxon>Bacillati</taxon>
        <taxon>Actinomycetota</taxon>
        <taxon>Actinomycetes</taxon>
        <taxon>Pseudonocardiales</taxon>
        <taxon>Pseudonocardiaceae</taxon>
        <taxon>Amycolatopsis</taxon>
    </lineage>
</organism>
<evidence type="ECO:0000256" key="1">
    <source>
        <dbReference type="ARBA" id="ARBA00022598"/>
    </source>
</evidence>
<dbReference type="Pfam" id="PF13535">
    <property type="entry name" value="ATP-grasp_4"/>
    <property type="match status" value="1"/>
</dbReference>
<dbReference type="PANTHER" id="PTHR43585">
    <property type="entry name" value="FUMIPYRROLE BIOSYNTHESIS PROTEIN C"/>
    <property type="match status" value="1"/>
</dbReference>
<evidence type="ECO:0000259" key="5">
    <source>
        <dbReference type="PROSITE" id="PS50975"/>
    </source>
</evidence>
<reference evidence="6 7" key="1">
    <citation type="journal article" date="2019" name="Int. J. Syst. Evol. Microbiol.">
        <title>The Global Catalogue of Microorganisms (GCM) 10K type strain sequencing project: providing services to taxonomists for standard genome sequencing and annotation.</title>
        <authorList>
            <consortium name="The Broad Institute Genomics Platform"/>
            <consortium name="The Broad Institute Genome Sequencing Center for Infectious Disease"/>
            <person name="Wu L."/>
            <person name="Ma J."/>
        </authorList>
    </citation>
    <scope>NUCLEOTIDE SEQUENCE [LARGE SCALE GENOMIC DNA]</scope>
    <source>
        <strain evidence="6 7">JCM 14545</strain>
    </source>
</reference>
<comment type="caution">
    <text evidence="6">The sequence shown here is derived from an EMBL/GenBank/DDBJ whole genome shotgun (WGS) entry which is preliminary data.</text>
</comment>
<keyword evidence="1" id="KW-0436">Ligase</keyword>
<evidence type="ECO:0000313" key="6">
    <source>
        <dbReference type="EMBL" id="GAA1970540.1"/>
    </source>
</evidence>
<dbReference type="PROSITE" id="PS50975">
    <property type="entry name" value="ATP_GRASP"/>
    <property type="match status" value="1"/>
</dbReference>
<dbReference type="Gene3D" id="3.30.470.20">
    <property type="entry name" value="ATP-grasp fold, B domain"/>
    <property type="match status" value="1"/>
</dbReference>
<protein>
    <recommendedName>
        <fullName evidence="5">ATP-grasp domain-containing protein</fullName>
    </recommendedName>
</protein>
<dbReference type="PANTHER" id="PTHR43585:SF2">
    <property type="entry name" value="ATP-GRASP ENZYME FSQD"/>
    <property type="match status" value="1"/>
</dbReference>
<keyword evidence="7" id="KW-1185">Reference proteome</keyword>
<evidence type="ECO:0000256" key="3">
    <source>
        <dbReference type="ARBA" id="ARBA00022840"/>
    </source>
</evidence>
<dbReference type="InterPro" id="IPR040570">
    <property type="entry name" value="LAL_C2"/>
</dbReference>
<dbReference type="SUPFAM" id="SSF56059">
    <property type="entry name" value="Glutathione synthetase ATP-binding domain-like"/>
    <property type="match status" value="1"/>
</dbReference>
<gene>
    <name evidence="6" type="ORF">GCM10009754_50530</name>
</gene>
<dbReference type="Pfam" id="PF18603">
    <property type="entry name" value="LAL_C2"/>
    <property type="match status" value="1"/>
</dbReference>
<feature type="domain" description="ATP-grasp" evidence="5">
    <location>
        <begin position="139"/>
        <end position="325"/>
    </location>
</feature>
<dbReference type="Proteomes" id="UP001501116">
    <property type="component" value="Unassembled WGS sequence"/>
</dbReference>
<proteinExistence type="predicted"/>
<evidence type="ECO:0000313" key="7">
    <source>
        <dbReference type="Proteomes" id="UP001501116"/>
    </source>
</evidence>